<dbReference type="Proteomes" id="UP000826195">
    <property type="component" value="Unassembled WGS sequence"/>
</dbReference>
<dbReference type="AlphaFoldDB" id="A0AAV7HZF2"/>
<comment type="caution">
    <text evidence="3">The sequence shown here is derived from an EMBL/GenBank/DDBJ whole genome shotgun (WGS) entry which is preliminary data.</text>
</comment>
<evidence type="ECO:0000313" key="4">
    <source>
        <dbReference type="Proteomes" id="UP000826195"/>
    </source>
</evidence>
<keyword evidence="2" id="KW-0472">Membrane</keyword>
<feature type="transmembrane region" description="Helical" evidence="2">
    <location>
        <begin position="35"/>
        <end position="55"/>
    </location>
</feature>
<proteinExistence type="predicted"/>
<protein>
    <submittedName>
        <fullName evidence="3">Uncharacterized protein</fullName>
    </submittedName>
</protein>
<keyword evidence="2" id="KW-1133">Transmembrane helix</keyword>
<name>A0AAV7HZF2_COTGL</name>
<reference evidence="3 4" key="1">
    <citation type="journal article" date="2021" name="J. Hered.">
        <title>A chromosome-level genome assembly of the parasitoid wasp, Cotesia glomerata (Hymenoptera: Braconidae).</title>
        <authorList>
            <person name="Pinto B.J."/>
            <person name="Weis J.J."/>
            <person name="Gamble T."/>
            <person name="Ode P.J."/>
            <person name="Paul R."/>
            <person name="Zaspel J.M."/>
        </authorList>
    </citation>
    <scope>NUCLEOTIDE SEQUENCE [LARGE SCALE GENOMIC DNA]</scope>
    <source>
        <strain evidence="3">CgM1</strain>
    </source>
</reference>
<dbReference type="EMBL" id="JAHXZJ010002982">
    <property type="protein sequence ID" value="KAH0535444.1"/>
    <property type="molecule type" value="Genomic_DNA"/>
</dbReference>
<feature type="region of interest" description="Disordered" evidence="1">
    <location>
        <begin position="62"/>
        <end position="92"/>
    </location>
</feature>
<organism evidence="3 4">
    <name type="scientific">Cotesia glomerata</name>
    <name type="common">Lepidopteran parasitic wasp</name>
    <name type="synonym">Apanteles glomeratus</name>
    <dbReference type="NCBI Taxonomy" id="32391"/>
    <lineage>
        <taxon>Eukaryota</taxon>
        <taxon>Metazoa</taxon>
        <taxon>Ecdysozoa</taxon>
        <taxon>Arthropoda</taxon>
        <taxon>Hexapoda</taxon>
        <taxon>Insecta</taxon>
        <taxon>Pterygota</taxon>
        <taxon>Neoptera</taxon>
        <taxon>Endopterygota</taxon>
        <taxon>Hymenoptera</taxon>
        <taxon>Apocrita</taxon>
        <taxon>Ichneumonoidea</taxon>
        <taxon>Braconidae</taxon>
        <taxon>Microgastrinae</taxon>
        <taxon>Cotesia</taxon>
    </lineage>
</organism>
<evidence type="ECO:0000313" key="3">
    <source>
        <dbReference type="EMBL" id="KAH0535444.1"/>
    </source>
</evidence>
<evidence type="ECO:0000256" key="2">
    <source>
        <dbReference type="SAM" id="Phobius"/>
    </source>
</evidence>
<feature type="compositionally biased region" description="Polar residues" evidence="1">
    <location>
        <begin position="73"/>
        <end position="92"/>
    </location>
</feature>
<keyword evidence="2" id="KW-0812">Transmembrane</keyword>
<sequence length="92" mass="9941">MPERSRMSPINDSKVHSLCQDFQFLISPRARTRGVLVVVYVLLGLGLGVGFLVPIPTRLQSKGSSVDKAARGTPSSGRQRTRTCLASSNITV</sequence>
<keyword evidence="4" id="KW-1185">Reference proteome</keyword>
<evidence type="ECO:0000256" key="1">
    <source>
        <dbReference type="SAM" id="MobiDB-lite"/>
    </source>
</evidence>
<gene>
    <name evidence="3" type="ORF">KQX54_016456</name>
</gene>
<accession>A0AAV7HZF2</accession>